<protein>
    <submittedName>
        <fullName evidence="1">Predicted 3-hydroxylacyl-ACP dehydratase, HotDog domain</fullName>
    </submittedName>
</protein>
<dbReference type="EMBL" id="FQYU01000001">
    <property type="protein sequence ID" value="SHI61866.1"/>
    <property type="molecule type" value="Genomic_DNA"/>
</dbReference>
<dbReference type="InterPro" id="IPR016776">
    <property type="entry name" value="ApeP-like_dehydratase"/>
</dbReference>
<sequence>MKKARYDINIKNFLPHRPPMLMATVTPYLDQDSVVTHFEISENCIFLDSKGRLAEAGLIENAAQASTAIVGQSYFDDEDLEGSGNKLVGYISAIKKVEIKTLPRVNELLVTKAKLVSRYDTGTMSVCTIKSATFRNDDLIVDCTFNFLIHEV</sequence>
<dbReference type="Pfam" id="PF22817">
    <property type="entry name" value="ApeP-like"/>
    <property type="match status" value="1"/>
</dbReference>
<dbReference type="AlphaFoldDB" id="A0A1M6CLH6"/>
<accession>A0A1M6CLH6</accession>
<evidence type="ECO:0000313" key="2">
    <source>
        <dbReference type="Proteomes" id="UP000184543"/>
    </source>
</evidence>
<organism evidence="1 2">
    <name type="scientific">Pseudozobellia thermophila</name>
    <dbReference type="NCBI Taxonomy" id="192903"/>
    <lineage>
        <taxon>Bacteria</taxon>
        <taxon>Pseudomonadati</taxon>
        <taxon>Bacteroidota</taxon>
        <taxon>Flavobacteriia</taxon>
        <taxon>Flavobacteriales</taxon>
        <taxon>Flavobacteriaceae</taxon>
        <taxon>Pseudozobellia</taxon>
    </lineage>
</organism>
<gene>
    <name evidence="1" type="ORF">SAMN04488513_101805</name>
</gene>
<dbReference type="InterPro" id="IPR029069">
    <property type="entry name" value="HotDog_dom_sf"/>
</dbReference>
<name>A0A1M6CLH6_9FLAO</name>
<dbReference type="STRING" id="192903.SAMN04488513_101805"/>
<evidence type="ECO:0000313" key="1">
    <source>
        <dbReference type="EMBL" id="SHI61866.1"/>
    </source>
</evidence>
<dbReference type="RefSeq" id="WP_072988818.1">
    <property type="nucleotide sequence ID" value="NZ_FQYU01000001.1"/>
</dbReference>
<dbReference type="Proteomes" id="UP000184543">
    <property type="component" value="Unassembled WGS sequence"/>
</dbReference>
<dbReference type="Gene3D" id="3.10.129.10">
    <property type="entry name" value="Hotdog Thioesterase"/>
    <property type="match status" value="1"/>
</dbReference>
<dbReference type="SUPFAM" id="SSF54637">
    <property type="entry name" value="Thioesterase/thiol ester dehydrase-isomerase"/>
    <property type="match status" value="1"/>
</dbReference>
<reference evidence="2" key="1">
    <citation type="submission" date="2016-11" db="EMBL/GenBank/DDBJ databases">
        <authorList>
            <person name="Varghese N."/>
            <person name="Submissions S."/>
        </authorList>
    </citation>
    <scope>NUCLEOTIDE SEQUENCE [LARGE SCALE GENOMIC DNA]</scope>
    <source>
        <strain evidence="2">DSM 19858</strain>
    </source>
</reference>
<proteinExistence type="predicted"/>
<keyword evidence="2" id="KW-1185">Reference proteome</keyword>
<dbReference type="OrthoDB" id="826697at2"/>